<evidence type="ECO:0000256" key="9">
    <source>
        <dbReference type="RuleBase" id="RU000461"/>
    </source>
</evidence>
<dbReference type="InterPro" id="IPR036396">
    <property type="entry name" value="Cyt_P450_sf"/>
</dbReference>
<evidence type="ECO:0000256" key="1">
    <source>
        <dbReference type="ARBA" id="ARBA00001971"/>
    </source>
</evidence>
<reference evidence="11" key="1">
    <citation type="submission" date="2022-08" db="EMBL/GenBank/DDBJ databases">
        <authorList>
            <person name="Gutierrez-Valencia J."/>
        </authorList>
    </citation>
    <scope>NUCLEOTIDE SEQUENCE</scope>
</reference>
<keyword evidence="10" id="KW-1133">Transmembrane helix</keyword>
<dbReference type="PANTHER" id="PTHR47955">
    <property type="entry name" value="CYTOCHROME P450 FAMILY 71 PROTEIN"/>
    <property type="match status" value="1"/>
</dbReference>
<dbReference type="GO" id="GO:0020037">
    <property type="term" value="F:heme binding"/>
    <property type="evidence" value="ECO:0007669"/>
    <property type="project" value="InterPro"/>
</dbReference>
<dbReference type="InterPro" id="IPR017972">
    <property type="entry name" value="Cyt_P450_CS"/>
</dbReference>
<dbReference type="PRINTS" id="PR00385">
    <property type="entry name" value="P450"/>
</dbReference>
<comment type="cofactor">
    <cofactor evidence="1 8">
        <name>heme</name>
        <dbReference type="ChEBI" id="CHEBI:30413"/>
    </cofactor>
</comment>
<dbReference type="Pfam" id="PF00067">
    <property type="entry name" value="p450"/>
    <property type="match status" value="1"/>
</dbReference>
<evidence type="ECO:0000256" key="3">
    <source>
        <dbReference type="ARBA" id="ARBA00022617"/>
    </source>
</evidence>
<dbReference type="InterPro" id="IPR002401">
    <property type="entry name" value="Cyt_P450_E_grp-I"/>
</dbReference>
<evidence type="ECO:0000256" key="10">
    <source>
        <dbReference type="SAM" id="Phobius"/>
    </source>
</evidence>
<dbReference type="Gene3D" id="1.10.630.10">
    <property type="entry name" value="Cytochrome P450"/>
    <property type="match status" value="1"/>
</dbReference>
<organism evidence="11 12">
    <name type="scientific">Linum tenue</name>
    <dbReference type="NCBI Taxonomy" id="586396"/>
    <lineage>
        <taxon>Eukaryota</taxon>
        <taxon>Viridiplantae</taxon>
        <taxon>Streptophyta</taxon>
        <taxon>Embryophyta</taxon>
        <taxon>Tracheophyta</taxon>
        <taxon>Spermatophyta</taxon>
        <taxon>Magnoliopsida</taxon>
        <taxon>eudicotyledons</taxon>
        <taxon>Gunneridae</taxon>
        <taxon>Pentapetalae</taxon>
        <taxon>rosids</taxon>
        <taxon>fabids</taxon>
        <taxon>Malpighiales</taxon>
        <taxon>Linaceae</taxon>
        <taxon>Linum</taxon>
    </lineage>
</organism>
<name>A0AAV0NKU3_9ROSI</name>
<comment type="caution">
    <text evidence="11">The sequence shown here is derived from an EMBL/GenBank/DDBJ whole genome shotgun (WGS) entry which is preliminary data.</text>
</comment>
<dbReference type="FunFam" id="1.10.630.10:FF:000043">
    <property type="entry name" value="Cytochrome P450 99A2"/>
    <property type="match status" value="1"/>
</dbReference>
<feature type="binding site" description="axial binding residue" evidence="8">
    <location>
        <position position="468"/>
    </location>
    <ligand>
        <name>heme</name>
        <dbReference type="ChEBI" id="CHEBI:30413"/>
    </ligand>
    <ligandPart>
        <name>Fe</name>
        <dbReference type="ChEBI" id="CHEBI:18248"/>
    </ligandPart>
</feature>
<dbReference type="GO" id="GO:0016705">
    <property type="term" value="F:oxidoreductase activity, acting on paired donors, with incorporation or reduction of molecular oxygen"/>
    <property type="evidence" value="ECO:0007669"/>
    <property type="project" value="InterPro"/>
</dbReference>
<keyword evidence="10" id="KW-0472">Membrane</keyword>
<evidence type="ECO:0000256" key="2">
    <source>
        <dbReference type="ARBA" id="ARBA00010617"/>
    </source>
</evidence>
<keyword evidence="12" id="KW-1185">Reference proteome</keyword>
<dbReference type="PANTHER" id="PTHR47955:SF8">
    <property type="entry name" value="CYTOCHROME P450 71D11-LIKE"/>
    <property type="match status" value="1"/>
</dbReference>
<keyword evidence="7 9" id="KW-0503">Monooxygenase</keyword>
<evidence type="ECO:0008006" key="13">
    <source>
        <dbReference type="Google" id="ProtNLM"/>
    </source>
</evidence>
<feature type="transmembrane region" description="Helical" evidence="10">
    <location>
        <begin position="20"/>
        <end position="39"/>
    </location>
</feature>
<dbReference type="Proteomes" id="UP001154282">
    <property type="component" value="Unassembled WGS sequence"/>
</dbReference>
<sequence length="529" mass="58496">MEHYLPNSTCLFPSASASASIPFLLLLIALFTGAVVVAATRKSKTSPPPHNLPPGPWKLPIIGNLHQLAGPVPTHRRLRDMAKDHGPVMRLQLGELPHVIVSSAAAAKDVLKTHDAALASRPYLLAADILFYGRKGITFTPSGEYWRRMRKICTAELLSTRRVLSYRSIREDELSGSLVQRISTSAGRVVNLGETLFWVSNRVIARSAFGVVKENAESFMDVVNSISDQLGGLAVSDLYPSVKFLPALTGFRAELTRLHREADGLLEEIINEHKEKRRQLNKGEYSCEQVDSTENLVDVLLDLQENCTDVESPLTIDNIKAVATELLLAGSGTSPVTIEWTMSEIMSNPRVLAKVQEEVRRAFRGKGKVGEEGLDELVYLDAVIKEALRLHPDGPLLAPRESQEDVVVGGYLVPARTKVMVNVWAIGRDKSSWDDADTFYPERFFDCAVDYKGKDFEFLPFGAGRRMCAGISFGMGIVKLGLANLLYHFDWELPAGMKSSDLDMTERFGLTLRRNCPLCLIPIAYNSVS</sequence>
<evidence type="ECO:0000256" key="8">
    <source>
        <dbReference type="PIRSR" id="PIRSR602401-1"/>
    </source>
</evidence>
<keyword evidence="10" id="KW-0812">Transmembrane</keyword>
<evidence type="ECO:0000256" key="6">
    <source>
        <dbReference type="ARBA" id="ARBA00023004"/>
    </source>
</evidence>
<dbReference type="InterPro" id="IPR001128">
    <property type="entry name" value="Cyt_P450"/>
</dbReference>
<dbReference type="AlphaFoldDB" id="A0AAV0NKU3"/>
<dbReference type="CDD" id="cd11072">
    <property type="entry name" value="CYP71-like"/>
    <property type="match status" value="1"/>
</dbReference>
<accession>A0AAV0NKU3</accession>
<dbReference type="GO" id="GO:0004497">
    <property type="term" value="F:monooxygenase activity"/>
    <property type="evidence" value="ECO:0007669"/>
    <property type="project" value="UniProtKB-KW"/>
</dbReference>
<keyword evidence="4 8" id="KW-0479">Metal-binding</keyword>
<dbReference type="GO" id="GO:0005506">
    <property type="term" value="F:iron ion binding"/>
    <property type="evidence" value="ECO:0007669"/>
    <property type="project" value="InterPro"/>
</dbReference>
<evidence type="ECO:0000256" key="7">
    <source>
        <dbReference type="ARBA" id="ARBA00023033"/>
    </source>
</evidence>
<protein>
    <recommendedName>
        <fullName evidence="13">Cytochrome P450</fullName>
    </recommendedName>
</protein>
<evidence type="ECO:0000256" key="4">
    <source>
        <dbReference type="ARBA" id="ARBA00022723"/>
    </source>
</evidence>
<gene>
    <name evidence="11" type="ORF">LITE_LOCUS33865</name>
</gene>
<dbReference type="PROSITE" id="PS00086">
    <property type="entry name" value="CYTOCHROME_P450"/>
    <property type="match status" value="1"/>
</dbReference>
<evidence type="ECO:0000256" key="5">
    <source>
        <dbReference type="ARBA" id="ARBA00023002"/>
    </source>
</evidence>
<keyword evidence="3 8" id="KW-0349">Heme</keyword>
<dbReference type="EMBL" id="CAMGYJ010000008">
    <property type="protein sequence ID" value="CAI0459150.1"/>
    <property type="molecule type" value="Genomic_DNA"/>
</dbReference>
<keyword evidence="6 8" id="KW-0408">Iron</keyword>
<dbReference type="SUPFAM" id="SSF48264">
    <property type="entry name" value="Cytochrome P450"/>
    <property type="match status" value="1"/>
</dbReference>
<dbReference type="PRINTS" id="PR00463">
    <property type="entry name" value="EP450I"/>
</dbReference>
<keyword evidence="5 9" id="KW-0560">Oxidoreductase</keyword>
<proteinExistence type="inferred from homology"/>
<evidence type="ECO:0000313" key="11">
    <source>
        <dbReference type="EMBL" id="CAI0459150.1"/>
    </source>
</evidence>
<evidence type="ECO:0000313" key="12">
    <source>
        <dbReference type="Proteomes" id="UP001154282"/>
    </source>
</evidence>
<comment type="similarity">
    <text evidence="2 9">Belongs to the cytochrome P450 family.</text>
</comment>